<evidence type="ECO:0000256" key="1">
    <source>
        <dbReference type="SAM" id="Phobius"/>
    </source>
</evidence>
<reference evidence="3" key="1">
    <citation type="journal article" date="2019" name="Int. J. Syst. Evol. Microbiol.">
        <title>The Global Catalogue of Microorganisms (GCM) 10K type strain sequencing project: providing services to taxonomists for standard genome sequencing and annotation.</title>
        <authorList>
            <consortium name="The Broad Institute Genomics Platform"/>
            <consortium name="The Broad Institute Genome Sequencing Center for Infectious Disease"/>
            <person name="Wu L."/>
            <person name="Ma J."/>
        </authorList>
    </citation>
    <scope>NUCLEOTIDE SEQUENCE [LARGE SCALE GENOMIC DNA]</scope>
    <source>
        <strain evidence="3">JCM 17452</strain>
    </source>
</reference>
<organism evidence="2 3">
    <name type="scientific">Hyunsoonleella aestuarii</name>
    <dbReference type="NCBI Taxonomy" id="912802"/>
    <lineage>
        <taxon>Bacteria</taxon>
        <taxon>Pseudomonadati</taxon>
        <taxon>Bacteroidota</taxon>
        <taxon>Flavobacteriia</taxon>
        <taxon>Flavobacteriales</taxon>
        <taxon>Flavobacteriaceae</taxon>
    </lineage>
</organism>
<protein>
    <submittedName>
        <fullName evidence="2">Uncharacterized protein</fullName>
    </submittedName>
</protein>
<evidence type="ECO:0000313" key="2">
    <source>
        <dbReference type="EMBL" id="GAA4270358.1"/>
    </source>
</evidence>
<dbReference type="EMBL" id="BAABAV010000003">
    <property type="protein sequence ID" value="GAA4270358.1"/>
    <property type="molecule type" value="Genomic_DNA"/>
</dbReference>
<keyword evidence="1" id="KW-0812">Transmembrane</keyword>
<proteinExistence type="predicted"/>
<feature type="transmembrane region" description="Helical" evidence="1">
    <location>
        <begin position="6"/>
        <end position="30"/>
    </location>
</feature>
<keyword evidence="3" id="KW-1185">Reference proteome</keyword>
<dbReference type="RefSeq" id="WP_139002746.1">
    <property type="nucleotide sequence ID" value="NZ_BAABAV010000003.1"/>
</dbReference>
<comment type="caution">
    <text evidence="2">The sequence shown here is derived from an EMBL/GenBank/DDBJ whole genome shotgun (WGS) entry which is preliminary data.</text>
</comment>
<name>A0ABP8EDQ0_9FLAO</name>
<gene>
    <name evidence="2" type="ORF">GCM10022257_24590</name>
</gene>
<evidence type="ECO:0000313" key="3">
    <source>
        <dbReference type="Proteomes" id="UP001500027"/>
    </source>
</evidence>
<dbReference type="Proteomes" id="UP001500027">
    <property type="component" value="Unassembled WGS sequence"/>
</dbReference>
<keyword evidence="1" id="KW-1133">Transmembrane helix</keyword>
<keyword evidence="1" id="KW-0472">Membrane</keyword>
<accession>A0ABP8EDQ0</accession>
<sequence length="234" mass="27085">MTFKKIIKISIGVVIFFTLPSLLFFGFVYFKYNEDLPSGMQGDQADSLAYKMLNALDHQAFKNTDYIEWTFKRRRHYKWNKTDYNCDVLWKDYKVNINLTDPSLNKAYVHGFVVEGEVGAGLIKKAVKYFENDSFWLVAPYNVFDEGVERRLVNGNDLLVTYNESNSSKQNSYLWKLDKEGKPNAVKMWTSLLPIDGLEASWTDWIVTETGAQLPTNHKFIFGNLGIDNIKTKL</sequence>